<dbReference type="FunFam" id="3.30.70.330:FF:000513">
    <property type="entry name" value="Splicing factor, proline-and glutamine-rich"/>
    <property type="match status" value="1"/>
</dbReference>
<feature type="region of interest" description="Disordered" evidence="4">
    <location>
        <begin position="367"/>
        <end position="426"/>
    </location>
</feature>
<evidence type="ECO:0000259" key="5">
    <source>
        <dbReference type="PROSITE" id="PS50102"/>
    </source>
</evidence>
<feature type="region of interest" description="Disordered" evidence="4">
    <location>
        <begin position="438"/>
        <end position="479"/>
    </location>
</feature>
<feature type="domain" description="RRM" evidence="5">
    <location>
        <begin position="133"/>
        <end position="214"/>
    </location>
</feature>
<dbReference type="Pfam" id="PF00076">
    <property type="entry name" value="RRM_1"/>
    <property type="match status" value="2"/>
</dbReference>
<dbReference type="AlphaFoldDB" id="A0A0M8ZVZ9"/>
<organism evidence="6 7">
    <name type="scientific">Melipona quadrifasciata</name>
    <dbReference type="NCBI Taxonomy" id="166423"/>
    <lineage>
        <taxon>Eukaryota</taxon>
        <taxon>Metazoa</taxon>
        <taxon>Ecdysozoa</taxon>
        <taxon>Arthropoda</taxon>
        <taxon>Hexapoda</taxon>
        <taxon>Insecta</taxon>
        <taxon>Pterygota</taxon>
        <taxon>Neoptera</taxon>
        <taxon>Endopterygota</taxon>
        <taxon>Hymenoptera</taxon>
        <taxon>Apocrita</taxon>
        <taxon>Aculeata</taxon>
        <taxon>Apoidea</taxon>
        <taxon>Anthophila</taxon>
        <taxon>Apidae</taxon>
        <taxon>Melipona</taxon>
    </lineage>
</organism>
<dbReference type="GO" id="GO:0003723">
    <property type="term" value="F:RNA binding"/>
    <property type="evidence" value="ECO:0007669"/>
    <property type="project" value="UniProtKB-UniRule"/>
</dbReference>
<feature type="domain" description="RRM" evidence="5">
    <location>
        <begin position="60"/>
        <end position="132"/>
    </location>
</feature>
<name>A0A0M8ZVZ9_9HYME</name>
<dbReference type="PANTHER" id="PTHR23189">
    <property type="entry name" value="RNA RECOGNITION MOTIF-CONTAINING"/>
    <property type="match status" value="1"/>
</dbReference>
<gene>
    <name evidence="6" type="ORF">WN51_05246</name>
</gene>
<evidence type="ECO:0000313" key="7">
    <source>
        <dbReference type="Proteomes" id="UP000053105"/>
    </source>
</evidence>
<dbReference type="STRING" id="166423.A0A0M8ZVZ9"/>
<feature type="compositionally biased region" description="Gly residues" evidence="4">
    <location>
        <begin position="1"/>
        <end position="17"/>
    </location>
</feature>
<feature type="compositionally biased region" description="Basic and acidic residues" evidence="4">
    <location>
        <begin position="461"/>
        <end position="470"/>
    </location>
</feature>
<dbReference type="InterPro" id="IPR035979">
    <property type="entry name" value="RBD_domain_sf"/>
</dbReference>
<feature type="compositionally biased region" description="Basic and acidic residues" evidence="4">
    <location>
        <begin position="417"/>
        <end position="426"/>
    </location>
</feature>
<dbReference type="CDD" id="cd12945">
    <property type="entry name" value="NOPS_NONA_like"/>
    <property type="match status" value="1"/>
</dbReference>
<dbReference type="Proteomes" id="UP000053105">
    <property type="component" value="Unassembled WGS sequence"/>
</dbReference>
<protein>
    <submittedName>
        <fullName evidence="6">Hrp65 protein</fullName>
    </submittedName>
</protein>
<evidence type="ECO:0000256" key="4">
    <source>
        <dbReference type="SAM" id="MobiDB-lite"/>
    </source>
</evidence>
<dbReference type="SUPFAM" id="SSF54928">
    <property type="entry name" value="RNA-binding domain, RBD"/>
    <property type="match status" value="1"/>
</dbReference>
<dbReference type="CDD" id="cd12332">
    <property type="entry name" value="RRM1_p54nrb_like"/>
    <property type="match status" value="1"/>
</dbReference>
<feature type="compositionally biased region" description="Gly residues" evidence="4">
    <location>
        <begin position="442"/>
        <end position="457"/>
    </location>
</feature>
<proteinExistence type="predicted"/>
<dbReference type="FunFam" id="3.30.70.330:FF:000043">
    <property type="entry name" value="paraspeckle component 1 isoform X1"/>
    <property type="match status" value="1"/>
</dbReference>
<dbReference type="InterPro" id="IPR012677">
    <property type="entry name" value="Nucleotide-bd_a/b_plait_sf"/>
</dbReference>
<dbReference type="GO" id="GO:0005634">
    <property type="term" value="C:nucleus"/>
    <property type="evidence" value="ECO:0007669"/>
    <property type="project" value="UniProtKB-ARBA"/>
</dbReference>
<dbReference type="EMBL" id="KQ435853">
    <property type="protein sequence ID" value="KOX70669.1"/>
    <property type="molecule type" value="Genomic_DNA"/>
</dbReference>
<evidence type="ECO:0000256" key="2">
    <source>
        <dbReference type="ARBA" id="ARBA00022884"/>
    </source>
</evidence>
<keyword evidence="1" id="KW-0677">Repeat</keyword>
<reference evidence="6 7" key="1">
    <citation type="submission" date="2015-07" db="EMBL/GenBank/DDBJ databases">
        <title>The genome of Melipona quadrifasciata.</title>
        <authorList>
            <person name="Pan H."/>
            <person name="Kapheim K."/>
        </authorList>
    </citation>
    <scope>NUCLEOTIDE SEQUENCE [LARGE SCALE GENOMIC DNA]</scope>
    <source>
        <strain evidence="6">0111107301</strain>
        <tissue evidence="6">Whole body</tissue>
    </source>
</reference>
<dbReference type="Pfam" id="PF08075">
    <property type="entry name" value="NOPS"/>
    <property type="match status" value="1"/>
</dbReference>
<accession>A0A0M8ZVZ9</accession>
<dbReference type="InterPro" id="IPR000504">
    <property type="entry name" value="RRM_dom"/>
</dbReference>
<evidence type="ECO:0000256" key="3">
    <source>
        <dbReference type="PROSITE-ProRule" id="PRU00176"/>
    </source>
</evidence>
<sequence>MGIGRGGGMRGGRGGRGGIERNIANRSQDDRLMERIMAISGPTHDLPPQETTEKKFSGRNRLYIGNLTNDVTDEEIQQMFQQYGEISELFVNKEKNFAFLRMDYRVNAEKAKHELDGTMRKGRALKVRFAPYSQIKVKNLTPWVSNELLERAFSVFGEIERAIVIVDDRGKSTGEGIVEFCRKPSAQLALRKCTEGCYFLTASLRPVVVEPFEQQDDIDGYPDKTLPRKNPEFFKARDIGPRFAQIGSFEHEYGTRWKQLHELYKQKEEALKREMAMEEEKLEAQMEFARYEHETELLREQLRMREADRERQKREWEMKERQAEEQRTREEELRRRQQEEMAMRIRRQEEELHRRQQENNLFMQEQAMRGGGGGGMGGKNYDSVSNSDRDGYGQPDGGSSMPVDPKSFMDAYNSMDRGSRGGYNDDRSQIMDLMDMRVDMGNMGGGRGGSGGSGRWQGGNDRNRQDDYPNKRRRNLQHNGSLTYYTNLLTEESLQSQDRLTYLKLLISETTSTRDVRTSGRVESGWDPEKLRHLHRSSYSISIIMKYKIKKVKQLKEPRLSDASLFVYSLVPCVFDDLAYVRYIYADTMDSNQGCADTRASGRVGSGWVPKVRKVRVPESEVGSGRNPEVCKVWIPELCEILGPDPTRPNPKFQIPAHP</sequence>
<feature type="region of interest" description="Disordered" evidence="4">
    <location>
        <begin position="1"/>
        <end position="26"/>
    </location>
</feature>
<dbReference type="OrthoDB" id="10067824at2759"/>
<keyword evidence="2 3" id="KW-0694">RNA-binding</keyword>
<keyword evidence="7" id="KW-1185">Reference proteome</keyword>
<dbReference type="Gene3D" id="3.30.70.330">
    <property type="match status" value="2"/>
</dbReference>
<feature type="compositionally biased region" description="Gly residues" evidence="4">
    <location>
        <begin position="369"/>
        <end position="378"/>
    </location>
</feature>
<dbReference type="SMART" id="SM00360">
    <property type="entry name" value="RRM"/>
    <property type="match status" value="2"/>
</dbReference>
<feature type="region of interest" description="Disordered" evidence="4">
    <location>
        <begin position="313"/>
        <end position="335"/>
    </location>
</feature>
<dbReference type="PROSITE" id="PS50102">
    <property type="entry name" value="RRM"/>
    <property type="match status" value="2"/>
</dbReference>
<dbReference type="Gene3D" id="6.10.250.1170">
    <property type="match status" value="1"/>
</dbReference>
<dbReference type="InterPro" id="IPR012975">
    <property type="entry name" value="NOPS"/>
</dbReference>
<evidence type="ECO:0000256" key="1">
    <source>
        <dbReference type="ARBA" id="ARBA00022737"/>
    </source>
</evidence>
<dbReference type="CDD" id="cd12333">
    <property type="entry name" value="RRM2_p54nrb_like"/>
    <property type="match status" value="1"/>
</dbReference>
<evidence type="ECO:0000313" key="6">
    <source>
        <dbReference type="EMBL" id="KOX70669.1"/>
    </source>
</evidence>